<evidence type="ECO:0000313" key="2">
    <source>
        <dbReference type="Proteomes" id="UP000239434"/>
    </source>
</evidence>
<evidence type="ECO:0008006" key="3">
    <source>
        <dbReference type="Google" id="ProtNLM"/>
    </source>
</evidence>
<dbReference type="RefSeq" id="WP_105742971.1">
    <property type="nucleotide sequence ID" value="NZ_PVBR01000012.1"/>
</dbReference>
<dbReference type="Pfam" id="PF25691">
    <property type="entry name" value="BW3TFN"/>
    <property type="match status" value="1"/>
</dbReference>
<keyword evidence="2" id="KW-1185">Reference proteome</keyword>
<reference evidence="1 2" key="1">
    <citation type="submission" date="2018-02" db="EMBL/GenBank/DDBJ databases">
        <title>The draft genome of Phyllobacterium sp. 1N-3.</title>
        <authorList>
            <person name="Liu L."/>
            <person name="Li L."/>
            <person name="Zhang X."/>
            <person name="Wang T."/>
            <person name="Liang L."/>
        </authorList>
    </citation>
    <scope>NUCLEOTIDE SEQUENCE [LARGE SCALE GENOMIC DNA]</scope>
    <source>
        <strain evidence="1 2">1N-3</strain>
    </source>
</reference>
<accession>A0A2S9IPB3</accession>
<evidence type="ECO:0000313" key="1">
    <source>
        <dbReference type="EMBL" id="PRD42332.1"/>
    </source>
</evidence>
<organism evidence="1 2">
    <name type="scientific">Phyllobacterium phragmitis</name>
    <dbReference type="NCBI Taxonomy" id="2670329"/>
    <lineage>
        <taxon>Bacteria</taxon>
        <taxon>Pseudomonadati</taxon>
        <taxon>Pseudomonadota</taxon>
        <taxon>Alphaproteobacteria</taxon>
        <taxon>Hyphomicrobiales</taxon>
        <taxon>Phyllobacteriaceae</taxon>
        <taxon>Phyllobacterium</taxon>
    </lineage>
</organism>
<name>A0A2S9IPB3_9HYPH</name>
<gene>
    <name evidence="1" type="ORF">C5748_16170</name>
</gene>
<sequence length="161" mass="17358">MAIFTLGGRKTLASLLKEVPVFLGVGSGDIAWDTVPAEPLATDTALVAPVGVTRLREISFVAPDDAGDIIMADTSRFLRVDDPTRYLYLEFKLDLSDANGSTLRETGILVGVEIDPDVPAGQMYIPLADVAVTGTLIQVDRFNSIIRDGTLEQSFNFILTL</sequence>
<dbReference type="AlphaFoldDB" id="A0A2S9IPB3"/>
<proteinExistence type="predicted"/>
<protein>
    <recommendedName>
        <fullName evidence="3">Phage tail protein</fullName>
    </recommendedName>
</protein>
<dbReference type="InterPro" id="IPR058040">
    <property type="entry name" value="BW3TFN"/>
</dbReference>
<dbReference type="Proteomes" id="UP000239434">
    <property type="component" value="Unassembled WGS sequence"/>
</dbReference>
<comment type="caution">
    <text evidence="1">The sequence shown here is derived from an EMBL/GenBank/DDBJ whole genome shotgun (WGS) entry which is preliminary data.</text>
</comment>
<dbReference type="EMBL" id="PVBR01000012">
    <property type="protein sequence ID" value="PRD42332.1"/>
    <property type="molecule type" value="Genomic_DNA"/>
</dbReference>